<dbReference type="InterPro" id="IPR053165">
    <property type="entry name" value="HSI-I_assembly_Hcp1"/>
</dbReference>
<dbReference type="RefSeq" id="WP_316698328.1">
    <property type="nucleotide sequence ID" value="NZ_CP136336.1"/>
</dbReference>
<dbReference type="Pfam" id="PF05638">
    <property type="entry name" value="T6SS_HCP"/>
    <property type="match status" value="1"/>
</dbReference>
<dbReference type="InterPro" id="IPR008514">
    <property type="entry name" value="T6SS_Hcp"/>
</dbReference>
<evidence type="ECO:0000313" key="1">
    <source>
        <dbReference type="EMBL" id="WOB06069.1"/>
    </source>
</evidence>
<accession>A0ABZ0CMG0</accession>
<keyword evidence="2" id="KW-1185">Reference proteome</keyword>
<dbReference type="NCBIfam" id="TIGR03344">
    <property type="entry name" value="VI_effect_Hcp1"/>
    <property type="match status" value="1"/>
</dbReference>
<dbReference type="InterPro" id="IPR036624">
    <property type="entry name" value="Hcp1-lik_sf"/>
</dbReference>
<name>A0ABZ0CMG0_9BURK</name>
<organism evidence="1 2">
    <name type="scientific">Piscinibacter gummiphilus</name>
    <dbReference type="NCBI Taxonomy" id="946333"/>
    <lineage>
        <taxon>Bacteria</taxon>
        <taxon>Pseudomonadati</taxon>
        <taxon>Pseudomonadota</taxon>
        <taxon>Betaproteobacteria</taxon>
        <taxon>Burkholderiales</taxon>
        <taxon>Sphaerotilaceae</taxon>
        <taxon>Piscinibacter</taxon>
    </lineage>
</organism>
<reference evidence="1 2" key="1">
    <citation type="submission" date="2023-10" db="EMBL/GenBank/DDBJ databases">
        <title>Bacteria for the degradation of biodegradable plastic PBAT(Polybutylene adipate terephthalate).</title>
        <authorList>
            <person name="Weon H.-Y."/>
            <person name="Yeon J."/>
        </authorList>
    </citation>
    <scope>NUCLEOTIDE SEQUENCE [LARGE SCALE GENOMIC DNA]</scope>
    <source>
        <strain evidence="1 2">SBD 7-3</strain>
    </source>
</reference>
<protein>
    <submittedName>
        <fullName evidence="1">Type VI secretion system tube protein TssD</fullName>
    </submittedName>
</protein>
<dbReference type="PANTHER" id="PTHR36152">
    <property type="entry name" value="CYTOPLASMIC PROTEIN-RELATED"/>
    <property type="match status" value="1"/>
</dbReference>
<gene>
    <name evidence="1" type="primary">tssD</name>
    <name evidence="1" type="ORF">RXV79_14170</name>
</gene>
<proteinExistence type="predicted"/>
<dbReference type="SUPFAM" id="SSF141452">
    <property type="entry name" value="Hcp1-like"/>
    <property type="match status" value="1"/>
</dbReference>
<dbReference type="PANTHER" id="PTHR36152:SF5">
    <property type="entry name" value="PROTEIN HCP1"/>
    <property type="match status" value="1"/>
</dbReference>
<sequence length="165" mass="17783">MPAAQTSASDIFLSVQTKRAGKVKGEALNPGHEEEIVVKGWHWGVSATSALGSTQATSRRAYKGLTIVKQIDSATTALMAALATNDEVKEAKLTMRKAGSEQMDYFLVTLQKARVSSVDHSTDEAGNTLETVTLQFNKVSVEYRPQKSAGSRGASMTFEDEILNT</sequence>
<dbReference type="Gene3D" id="2.30.110.20">
    <property type="entry name" value="Hcp1-like"/>
    <property type="match status" value="1"/>
</dbReference>
<dbReference type="Proteomes" id="UP001303946">
    <property type="component" value="Chromosome"/>
</dbReference>
<evidence type="ECO:0000313" key="2">
    <source>
        <dbReference type="Proteomes" id="UP001303946"/>
    </source>
</evidence>
<dbReference type="EMBL" id="CP136336">
    <property type="protein sequence ID" value="WOB06069.1"/>
    <property type="molecule type" value="Genomic_DNA"/>
</dbReference>